<keyword evidence="1 4" id="KW-0489">Methyltransferase</keyword>
<proteinExistence type="predicted"/>
<dbReference type="Pfam" id="PF05175">
    <property type="entry name" value="MTS"/>
    <property type="match status" value="1"/>
</dbReference>
<keyword evidence="5" id="KW-1185">Reference proteome</keyword>
<evidence type="ECO:0000313" key="5">
    <source>
        <dbReference type="Proteomes" id="UP000580654"/>
    </source>
</evidence>
<feature type="domain" description="Methyltransferase small" evidence="3">
    <location>
        <begin position="35"/>
        <end position="129"/>
    </location>
</feature>
<protein>
    <submittedName>
        <fullName evidence="4">tRNA1(Val) A37 N6-methylase TrmN6</fullName>
    </submittedName>
</protein>
<name>A0A840Y265_9PROT</name>
<gene>
    <name evidence="4" type="ORF">FHS87_001753</name>
</gene>
<dbReference type="Gene3D" id="3.40.50.150">
    <property type="entry name" value="Vaccinia Virus protein VP39"/>
    <property type="match status" value="1"/>
</dbReference>
<dbReference type="PANTHER" id="PTHR47739:SF1">
    <property type="entry name" value="TRNA1(VAL) (ADENINE(37)-N6)-METHYLTRANSFERASE"/>
    <property type="match status" value="1"/>
</dbReference>
<accession>A0A840Y265</accession>
<dbReference type="GO" id="GO:0032259">
    <property type="term" value="P:methylation"/>
    <property type="evidence" value="ECO:0007669"/>
    <property type="project" value="UniProtKB-KW"/>
</dbReference>
<comment type="caution">
    <text evidence="4">The sequence shown here is derived from an EMBL/GenBank/DDBJ whole genome shotgun (WGS) entry which is preliminary data.</text>
</comment>
<dbReference type="EMBL" id="JACIJD010000006">
    <property type="protein sequence ID" value="MBB5693720.1"/>
    <property type="molecule type" value="Genomic_DNA"/>
</dbReference>
<keyword evidence="1 4" id="KW-0808">Transferase</keyword>
<evidence type="ECO:0000256" key="2">
    <source>
        <dbReference type="ARBA" id="ARBA00022691"/>
    </source>
</evidence>
<dbReference type="RefSeq" id="WP_312861930.1">
    <property type="nucleotide sequence ID" value="NZ_JACIJD010000006.1"/>
</dbReference>
<organism evidence="4 5">
    <name type="scientific">Muricoccus pecuniae</name>
    <dbReference type="NCBI Taxonomy" id="693023"/>
    <lineage>
        <taxon>Bacteria</taxon>
        <taxon>Pseudomonadati</taxon>
        <taxon>Pseudomonadota</taxon>
        <taxon>Alphaproteobacteria</taxon>
        <taxon>Acetobacterales</taxon>
        <taxon>Roseomonadaceae</taxon>
        <taxon>Muricoccus</taxon>
    </lineage>
</organism>
<dbReference type="CDD" id="cd02440">
    <property type="entry name" value="AdoMet_MTases"/>
    <property type="match status" value="1"/>
</dbReference>
<dbReference type="AlphaFoldDB" id="A0A840Y265"/>
<sequence length="250" mass="25857">MGGALRAGPIHTLLGGLVRLRQPEEGLRAGLDAVMLAASVAARPGQVVLDAGSGPGGVFLCVLARCPGVRAVAVERDPGLAELARENAELNGWGERVEVIEGDVADPALRARLPRCDHAVSNPPYWPGGSAPPHALRAGATHGEESGLPPWAGLLAASLARGGRATMVLPATRLDAGMAALRGAGLGNIEIMPLWPRAGRPARRVLIRARRAPRAPTALLPGLVLHGEEGWTTEAELVLRGAALDWEPAG</sequence>
<reference evidence="4 5" key="1">
    <citation type="submission" date="2020-08" db="EMBL/GenBank/DDBJ databases">
        <title>Genomic Encyclopedia of Type Strains, Phase IV (KMG-IV): sequencing the most valuable type-strain genomes for metagenomic binning, comparative biology and taxonomic classification.</title>
        <authorList>
            <person name="Goeker M."/>
        </authorList>
    </citation>
    <scope>NUCLEOTIDE SEQUENCE [LARGE SCALE GENOMIC DNA]</scope>
    <source>
        <strain evidence="4 5">DSM 25622</strain>
    </source>
</reference>
<dbReference type="InterPro" id="IPR050210">
    <property type="entry name" value="tRNA_Adenine-N(6)_MTase"/>
</dbReference>
<evidence type="ECO:0000259" key="3">
    <source>
        <dbReference type="Pfam" id="PF05175"/>
    </source>
</evidence>
<evidence type="ECO:0000256" key="1">
    <source>
        <dbReference type="ARBA" id="ARBA00022603"/>
    </source>
</evidence>
<dbReference type="Proteomes" id="UP000580654">
    <property type="component" value="Unassembled WGS sequence"/>
</dbReference>
<keyword evidence="2" id="KW-0949">S-adenosyl-L-methionine</keyword>
<dbReference type="SUPFAM" id="SSF53335">
    <property type="entry name" value="S-adenosyl-L-methionine-dependent methyltransferases"/>
    <property type="match status" value="1"/>
</dbReference>
<dbReference type="InterPro" id="IPR007848">
    <property type="entry name" value="Small_mtfrase_dom"/>
</dbReference>
<evidence type="ECO:0000313" key="4">
    <source>
        <dbReference type="EMBL" id="MBB5693720.1"/>
    </source>
</evidence>
<dbReference type="GO" id="GO:0008168">
    <property type="term" value="F:methyltransferase activity"/>
    <property type="evidence" value="ECO:0007669"/>
    <property type="project" value="UniProtKB-KW"/>
</dbReference>
<dbReference type="InterPro" id="IPR029063">
    <property type="entry name" value="SAM-dependent_MTases_sf"/>
</dbReference>
<dbReference type="PANTHER" id="PTHR47739">
    <property type="entry name" value="TRNA1(VAL) (ADENINE(37)-N6)-METHYLTRANSFERASE"/>
    <property type="match status" value="1"/>
</dbReference>